<proteinExistence type="predicted"/>
<feature type="region of interest" description="Disordered" evidence="2">
    <location>
        <begin position="364"/>
        <end position="457"/>
    </location>
</feature>
<sequence length="457" mass="51661">MSNRTESVREITWFLGYSGFRTKIFGYAVSTGVKEGSNFPFVSVDEHSVTDSELTITLTDFRDENMTLGCEVEVIRDNGYGKLRHDKKLGNSIVKAVDNGQHQLILKADPGLQNQAIPDKEVVVSCVSQGANPPPKLSLMVDGRNLTEIYTGTVQEGVVPDQKEVNLMGRIERLPEHLFKNSYLTIECLAHFDDFLFAKKEISLQKRDAMSSPSSIPNYDEEQKSRYMRPGANRRNDVDDSNGYLRPGMIPQDSGSFGRTGRVDEGYQADVIHSKLLDLMDPARHIHPGIPYDFFAGYLLMVSDEVNPTVEGNGHTTILGELPYEVETALHRHYGRVNQVTHEKTQIKMDPIKFSTSNMFAMGITRQRERDTNASQSRKSEREAYERKVQREIARELAKQEAETPQEEDDLAKTNTGSFYDVCKNENETLPEKPKGRSQAAAYRELKKKNSNPELKK</sequence>
<accession>A0A553NUD0</accession>
<keyword evidence="1" id="KW-1015">Disulfide bond</keyword>
<evidence type="ECO:0000256" key="2">
    <source>
        <dbReference type="SAM" id="MobiDB-lite"/>
    </source>
</evidence>
<evidence type="ECO:0000259" key="3">
    <source>
        <dbReference type="Pfam" id="PF08205"/>
    </source>
</evidence>
<feature type="domain" description="CD80-like immunoglobulin C2-set" evidence="3">
    <location>
        <begin position="111"/>
        <end position="152"/>
    </location>
</feature>
<feature type="compositionally biased region" description="Basic and acidic residues" evidence="2">
    <location>
        <begin position="423"/>
        <end position="435"/>
    </location>
</feature>
<organism evidence="4 5">
    <name type="scientific">Tigriopus californicus</name>
    <name type="common">Marine copepod</name>
    <dbReference type="NCBI Taxonomy" id="6832"/>
    <lineage>
        <taxon>Eukaryota</taxon>
        <taxon>Metazoa</taxon>
        <taxon>Ecdysozoa</taxon>
        <taxon>Arthropoda</taxon>
        <taxon>Crustacea</taxon>
        <taxon>Multicrustacea</taxon>
        <taxon>Hexanauplia</taxon>
        <taxon>Copepoda</taxon>
        <taxon>Harpacticoida</taxon>
        <taxon>Harpacticidae</taxon>
        <taxon>Tigriopus</taxon>
    </lineage>
</organism>
<evidence type="ECO:0000313" key="4">
    <source>
        <dbReference type="EMBL" id="TRY69038.1"/>
    </source>
</evidence>
<dbReference type="InterPro" id="IPR013162">
    <property type="entry name" value="CD80_C2-set"/>
</dbReference>
<evidence type="ECO:0000256" key="1">
    <source>
        <dbReference type="ARBA" id="ARBA00023157"/>
    </source>
</evidence>
<dbReference type="EMBL" id="VCGU01000010">
    <property type="protein sequence ID" value="TRY69038.1"/>
    <property type="molecule type" value="Genomic_DNA"/>
</dbReference>
<dbReference type="Pfam" id="PF08205">
    <property type="entry name" value="C2-set_2"/>
    <property type="match status" value="1"/>
</dbReference>
<protein>
    <recommendedName>
        <fullName evidence="3">CD80-like immunoglobulin C2-set domain-containing protein</fullName>
    </recommendedName>
</protein>
<evidence type="ECO:0000313" key="5">
    <source>
        <dbReference type="Proteomes" id="UP000318571"/>
    </source>
</evidence>
<dbReference type="AlphaFoldDB" id="A0A553NUD0"/>
<feature type="region of interest" description="Disordered" evidence="2">
    <location>
        <begin position="230"/>
        <end position="257"/>
    </location>
</feature>
<comment type="caution">
    <text evidence="4">The sequence shown here is derived from an EMBL/GenBank/DDBJ whole genome shotgun (WGS) entry which is preliminary data.</text>
</comment>
<dbReference type="Proteomes" id="UP000318571">
    <property type="component" value="Chromosome 1"/>
</dbReference>
<feature type="compositionally biased region" description="Basic and acidic residues" evidence="2">
    <location>
        <begin position="366"/>
        <end position="402"/>
    </location>
</feature>
<name>A0A553NUD0_TIGCA</name>
<reference evidence="4 5" key="1">
    <citation type="journal article" date="2018" name="Nat. Ecol. Evol.">
        <title>Genomic signatures of mitonuclear coevolution across populations of Tigriopus californicus.</title>
        <authorList>
            <person name="Barreto F.S."/>
            <person name="Watson E.T."/>
            <person name="Lima T.G."/>
            <person name="Willett C.S."/>
            <person name="Edmands S."/>
            <person name="Li W."/>
            <person name="Burton R.S."/>
        </authorList>
    </citation>
    <scope>NUCLEOTIDE SEQUENCE [LARGE SCALE GENOMIC DNA]</scope>
    <source>
        <strain evidence="4 5">San Diego</strain>
    </source>
</reference>
<keyword evidence="5" id="KW-1185">Reference proteome</keyword>
<gene>
    <name evidence="4" type="ORF">TCAL_16484</name>
</gene>